<dbReference type="InterPro" id="IPR014729">
    <property type="entry name" value="Rossmann-like_a/b/a_fold"/>
</dbReference>
<protein>
    <submittedName>
        <fullName evidence="3">Universal stress protein</fullName>
    </submittedName>
</protein>
<dbReference type="InterPro" id="IPR006016">
    <property type="entry name" value="UspA"/>
</dbReference>
<organism evidence="3 4">
    <name type="scientific">Methylotenera mobilis</name>
    <dbReference type="NCBI Taxonomy" id="359408"/>
    <lineage>
        <taxon>Bacteria</taxon>
        <taxon>Pseudomonadati</taxon>
        <taxon>Pseudomonadota</taxon>
        <taxon>Betaproteobacteria</taxon>
        <taxon>Nitrosomonadales</taxon>
        <taxon>Methylophilaceae</taxon>
        <taxon>Methylotenera</taxon>
    </lineage>
</organism>
<dbReference type="InterPro" id="IPR006015">
    <property type="entry name" value="Universal_stress_UspA"/>
</dbReference>
<dbReference type="PANTHER" id="PTHR46268:SF6">
    <property type="entry name" value="UNIVERSAL STRESS PROTEIN UP12"/>
    <property type="match status" value="1"/>
</dbReference>
<sequence length="295" mass="31992">MQPITHVVAGTDFSAEADLAVNRAALISKALGAKLHLIHVVHPLDLYAGSELSFSFQTHYQQAQQEIVKTQIDTMAFKLREQFNISVEAATRIGRAHTEISHYAEQVHAGLIVAGAQGEHTLLEKLLGSTCSRLMAVSKSSILIVKNKDITTPPYRHVIAAVNFTAGAEKVPALTRTIAPDAQIEGLLIFDTNQEAHMYKAGMNEALLQQYRTQALADADSRLSAIFNEQALGTKVSRTILSGYPSQSICNHAKTQRADLITIGKNEKSGIENWLLGSVSKGVAYSATCDVLLTN</sequence>
<comment type="similarity">
    <text evidence="1">Belongs to the universal stress protein A family.</text>
</comment>
<reference evidence="3 4" key="1">
    <citation type="journal article" date="2018" name="Nat. Biotechnol.">
        <title>A standardized bacterial taxonomy based on genome phylogeny substantially revises the tree of life.</title>
        <authorList>
            <person name="Parks D.H."/>
            <person name="Chuvochina M."/>
            <person name="Waite D.W."/>
            <person name="Rinke C."/>
            <person name="Skarshewski A."/>
            <person name="Chaumeil P.A."/>
            <person name="Hugenholtz P."/>
        </authorList>
    </citation>
    <scope>NUCLEOTIDE SEQUENCE [LARGE SCALE GENOMIC DNA]</scope>
    <source>
        <strain evidence="3">UBA9958</strain>
    </source>
</reference>
<name>A0A351R9E3_9PROT</name>
<feature type="domain" description="UspA" evidence="2">
    <location>
        <begin position="5"/>
        <end position="146"/>
    </location>
</feature>
<feature type="domain" description="UspA" evidence="2">
    <location>
        <begin position="155"/>
        <end position="293"/>
    </location>
</feature>
<dbReference type="Pfam" id="PF00582">
    <property type="entry name" value="Usp"/>
    <property type="match status" value="2"/>
</dbReference>
<evidence type="ECO:0000256" key="1">
    <source>
        <dbReference type="ARBA" id="ARBA00008791"/>
    </source>
</evidence>
<evidence type="ECO:0000259" key="2">
    <source>
        <dbReference type="Pfam" id="PF00582"/>
    </source>
</evidence>
<dbReference type="EMBL" id="DNAA01000072">
    <property type="protein sequence ID" value="HBA08664.1"/>
    <property type="molecule type" value="Genomic_DNA"/>
</dbReference>
<dbReference type="STRING" id="1132855.GCA_000384255_02131"/>
<evidence type="ECO:0000313" key="4">
    <source>
        <dbReference type="Proteomes" id="UP000264313"/>
    </source>
</evidence>
<dbReference type="PRINTS" id="PR01438">
    <property type="entry name" value="UNVRSLSTRESS"/>
</dbReference>
<accession>A0A351R9E3</accession>
<dbReference type="PANTHER" id="PTHR46268">
    <property type="entry name" value="STRESS RESPONSE PROTEIN NHAX"/>
    <property type="match status" value="1"/>
</dbReference>
<dbReference type="SUPFAM" id="SSF52402">
    <property type="entry name" value="Adenine nucleotide alpha hydrolases-like"/>
    <property type="match status" value="2"/>
</dbReference>
<dbReference type="AlphaFoldDB" id="A0A351R9E3"/>
<evidence type="ECO:0000313" key="3">
    <source>
        <dbReference type="EMBL" id="HBA08664.1"/>
    </source>
</evidence>
<gene>
    <name evidence="3" type="ORF">DCW48_03115</name>
</gene>
<dbReference type="Proteomes" id="UP000264313">
    <property type="component" value="Unassembled WGS sequence"/>
</dbReference>
<comment type="caution">
    <text evidence="3">The sequence shown here is derived from an EMBL/GenBank/DDBJ whole genome shotgun (WGS) entry which is preliminary data.</text>
</comment>
<dbReference type="CDD" id="cd00293">
    <property type="entry name" value="USP-like"/>
    <property type="match status" value="2"/>
</dbReference>
<proteinExistence type="inferred from homology"/>
<dbReference type="Gene3D" id="3.40.50.620">
    <property type="entry name" value="HUPs"/>
    <property type="match status" value="2"/>
</dbReference>